<comment type="caution">
    <text evidence="11">The sequence shown here is derived from an EMBL/GenBank/DDBJ whole genome shotgun (WGS) entry which is preliminary data.</text>
</comment>
<dbReference type="RefSeq" id="WP_302883033.1">
    <property type="nucleotide sequence ID" value="NZ_JAUMIT010000001.1"/>
</dbReference>
<dbReference type="InterPro" id="IPR036188">
    <property type="entry name" value="FAD/NAD-bd_sf"/>
</dbReference>
<accession>A0ABT8VP94</accession>
<dbReference type="Pfam" id="PF01266">
    <property type="entry name" value="DAO"/>
    <property type="match status" value="1"/>
</dbReference>
<dbReference type="Proteomes" id="UP001168642">
    <property type="component" value="Unassembled WGS sequence"/>
</dbReference>
<dbReference type="Gene3D" id="3.50.50.60">
    <property type="entry name" value="FAD/NAD(P)-binding domain"/>
    <property type="match status" value="2"/>
</dbReference>
<dbReference type="GO" id="GO:0016491">
    <property type="term" value="F:oxidoreductase activity"/>
    <property type="evidence" value="ECO:0007669"/>
    <property type="project" value="UniProtKB-KW"/>
</dbReference>
<reference evidence="11" key="1">
    <citation type="submission" date="2023-07" db="EMBL/GenBank/DDBJ databases">
        <title>Wenyingzhuangia sp. chi5 genome sequencing and assembly.</title>
        <authorList>
            <person name="Park S."/>
        </authorList>
    </citation>
    <scope>NUCLEOTIDE SEQUENCE</scope>
    <source>
        <strain evidence="11">Chi5</strain>
    </source>
</reference>
<evidence type="ECO:0000259" key="10">
    <source>
        <dbReference type="Pfam" id="PF01266"/>
    </source>
</evidence>
<keyword evidence="5" id="KW-0949">S-adenosyl-L-methionine</keyword>
<keyword evidence="12" id="KW-1185">Reference proteome</keyword>
<dbReference type="SUPFAM" id="SSF54373">
    <property type="entry name" value="FAD-linked reductases, C-terminal domain"/>
    <property type="match status" value="1"/>
</dbReference>
<evidence type="ECO:0000256" key="5">
    <source>
        <dbReference type="ARBA" id="ARBA00022691"/>
    </source>
</evidence>
<organism evidence="11 12">
    <name type="scientific">Wenyingzhuangia gilva</name>
    <dbReference type="NCBI Taxonomy" id="3057677"/>
    <lineage>
        <taxon>Bacteria</taxon>
        <taxon>Pseudomonadati</taxon>
        <taxon>Bacteroidota</taxon>
        <taxon>Flavobacteriia</taxon>
        <taxon>Flavobacteriales</taxon>
        <taxon>Flavobacteriaceae</taxon>
        <taxon>Wenyingzhuangia</taxon>
    </lineage>
</organism>
<keyword evidence="2" id="KW-0489">Methyltransferase</keyword>
<evidence type="ECO:0000313" key="12">
    <source>
        <dbReference type="Proteomes" id="UP001168642"/>
    </source>
</evidence>
<dbReference type="PANTHER" id="PTHR13847:SF283">
    <property type="entry name" value="TRNA 5-METHYLAMINOMETHYL-2-THIOURIDINE BIOSYNTHESIS BIFUNCTIONAL PROTEIN MNMC"/>
    <property type="match status" value="1"/>
</dbReference>
<evidence type="ECO:0000256" key="7">
    <source>
        <dbReference type="ARBA" id="ARBA00022827"/>
    </source>
</evidence>
<feature type="domain" description="FAD dependent oxidoreductase" evidence="10">
    <location>
        <begin position="5"/>
        <end position="326"/>
    </location>
</feature>
<evidence type="ECO:0000256" key="4">
    <source>
        <dbReference type="ARBA" id="ARBA00022679"/>
    </source>
</evidence>
<keyword evidence="6" id="KW-0819">tRNA processing</keyword>
<evidence type="ECO:0000256" key="2">
    <source>
        <dbReference type="ARBA" id="ARBA00022603"/>
    </source>
</evidence>
<proteinExistence type="predicted"/>
<protein>
    <submittedName>
        <fullName evidence="11">FAD-binding oxidoreductase</fullName>
        <ecNumber evidence="11">1.-.-.-</ecNumber>
    </submittedName>
</protein>
<keyword evidence="1" id="KW-0963">Cytoplasm</keyword>
<gene>
    <name evidence="11" type="ORF">QVZ41_02840</name>
</gene>
<keyword evidence="4" id="KW-0808">Transferase</keyword>
<evidence type="ECO:0000256" key="1">
    <source>
        <dbReference type="ARBA" id="ARBA00022490"/>
    </source>
</evidence>
<dbReference type="InterPro" id="IPR006076">
    <property type="entry name" value="FAD-dep_OxRdtase"/>
</dbReference>
<evidence type="ECO:0000313" key="11">
    <source>
        <dbReference type="EMBL" id="MDO3693783.1"/>
    </source>
</evidence>
<evidence type="ECO:0000256" key="3">
    <source>
        <dbReference type="ARBA" id="ARBA00022630"/>
    </source>
</evidence>
<sequence>MQVEYIIVGFGLAGMAISKELEDHGHSFVVLDNASQVSSRVAAGVFNPVILKRFTPVWNADEQLDNLFPFYKDISKRLGGQYLTFFDTLKVFKSVEDQNNWFMACDNPLLEKYMDPKIIKVEKNGITHYEGFGKVNGTGRVLVTNVLDDYIKYLKEKEQFLDIPFMHGELDIQEDSITYKNITATKIIFAEGYGLKENPFFNYLPLTGTKGEMLFIKAPDLKITEQIKSSLFVLPVGNDIYWIGATFNWTDKTLDPTEKGRKELLDKLETMIDVPYEIVNQFGGIRPTVKDRRPLVGKHPEYKNLIVFNGLGTRGVMIAPTVAKQLYQHIEHNKPLSKEIDIQRFLPNS</sequence>
<dbReference type="PANTHER" id="PTHR13847">
    <property type="entry name" value="SARCOSINE DEHYDROGENASE-RELATED"/>
    <property type="match status" value="1"/>
</dbReference>
<dbReference type="Gene3D" id="3.30.9.10">
    <property type="entry name" value="D-Amino Acid Oxidase, subunit A, domain 2"/>
    <property type="match status" value="1"/>
</dbReference>
<dbReference type="EMBL" id="JAUMIT010000001">
    <property type="protein sequence ID" value="MDO3693783.1"/>
    <property type="molecule type" value="Genomic_DNA"/>
</dbReference>
<keyword evidence="7" id="KW-0274">FAD</keyword>
<name>A0ABT8VP94_9FLAO</name>
<evidence type="ECO:0000256" key="6">
    <source>
        <dbReference type="ARBA" id="ARBA00022694"/>
    </source>
</evidence>
<keyword evidence="9" id="KW-0511">Multifunctional enzyme</keyword>
<dbReference type="EC" id="1.-.-.-" evidence="11"/>
<keyword evidence="8 11" id="KW-0560">Oxidoreductase</keyword>
<dbReference type="SUPFAM" id="SSF51971">
    <property type="entry name" value="Nucleotide-binding domain"/>
    <property type="match status" value="1"/>
</dbReference>
<evidence type="ECO:0000256" key="9">
    <source>
        <dbReference type="ARBA" id="ARBA00023268"/>
    </source>
</evidence>
<evidence type="ECO:0000256" key="8">
    <source>
        <dbReference type="ARBA" id="ARBA00023002"/>
    </source>
</evidence>
<keyword evidence="3" id="KW-0285">Flavoprotein</keyword>